<dbReference type="Proteomes" id="UP001195483">
    <property type="component" value="Unassembled WGS sequence"/>
</dbReference>
<comment type="caution">
    <text evidence="1">The sequence shown here is derived from an EMBL/GenBank/DDBJ whole genome shotgun (WGS) entry which is preliminary data.</text>
</comment>
<accession>A0AAE0S2Q9</accession>
<organism evidence="1 2">
    <name type="scientific">Potamilus streckersoni</name>
    <dbReference type="NCBI Taxonomy" id="2493646"/>
    <lineage>
        <taxon>Eukaryota</taxon>
        <taxon>Metazoa</taxon>
        <taxon>Spiralia</taxon>
        <taxon>Lophotrochozoa</taxon>
        <taxon>Mollusca</taxon>
        <taxon>Bivalvia</taxon>
        <taxon>Autobranchia</taxon>
        <taxon>Heteroconchia</taxon>
        <taxon>Palaeoheterodonta</taxon>
        <taxon>Unionida</taxon>
        <taxon>Unionoidea</taxon>
        <taxon>Unionidae</taxon>
        <taxon>Ambleminae</taxon>
        <taxon>Lampsilini</taxon>
        <taxon>Potamilus</taxon>
    </lineage>
</organism>
<evidence type="ECO:0000313" key="2">
    <source>
        <dbReference type="Proteomes" id="UP001195483"/>
    </source>
</evidence>
<protein>
    <submittedName>
        <fullName evidence="1">Uncharacterized protein</fullName>
    </submittedName>
</protein>
<dbReference type="EMBL" id="JAEAOA010001298">
    <property type="protein sequence ID" value="KAK3584103.1"/>
    <property type="molecule type" value="Genomic_DNA"/>
</dbReference>
<proteinExistence type="predicted"/>
<reference evidence="1" key="1">
    <citation type="journal article" date="2021" name="Genome Biol. Evol.">
        <title>A High-Quality Reference Genome for a Parasitic Bivalve with Doubly Uniparental Inheritance (Bivalvia: Unionida).</title>
        <authorList>
            <person name="Smith C.H."/>
        </authorList>
    </citation>
    <scope>NUCLEOTIDE SEQUENCE</scope>
    <source>
        <strain evidence="1">CHS0354</strain>
    </source>
</reference>
<name>A0AAE0S2Q9_9BIVA</name>
<reference evidence="1" key="3">
    <citation type="submission" date="2023-05" db="EMBL/GenBank/DDBJ databases">
        <authorList>
            <person name="Smith C.H."/>
        </authorList>
    </citation>
    <scope>NUCLEOTIDE SEQUENCE</scope>
    <source>
        <strain evidence="1">CHS0354</strain>
        <tissue evidence="1">Mantle</tissue>
    </source>
</reference>
<evidence type="ECO:0000313" key="1">
    <source>
        <dbReference type="EMBL" id="KAK3584103.1"/>
    </source>
</evidence>
<reference evidence="1" key="2">
    <citation type="journal article" date="2021" name="Genome Biol. Evol.">
        <title>Developing a high-quality reference genome for a parasitic bivalve with doubly uniparental inheritance (Bivalvia: Unionida).</title>
        <authorList>
            <person name="Smith C.H."/>
        </authorList>
    </citation>
    <scope>NUCLEOTIDE SEQUENCE</scope>
    <source>
        <strain evidence="1">CHS0354</strain>
        <tissue evidence="1">Mantle</tissue>
    </source>
</reference>
<dbReference type="AlphaFoldDB" id="A0AAE0S2Q9"/>
<gene>
    <name evidence="1" type="ORF">CHS0354_021166</name>
</gene>
<keyword evidence="2" id="KW-1185">Reference proteome</keyword>
<feature type="non-terminal residue" evidence="1">
    <location>
        <position position="1"/>
    </location>
</feature>
<sequence>MAQAPIESRAITKGNTKVEGWQDQKILIAYHLEGCQTLNFGDTLKCPHQADILTALRLLGINIEKIDGIQKGGINN</sequence>